<dbReference type="GO" id="GO:0009378">
    <property type="term" value="F:four-way junction helicase activity"/>
    <property type="evidence" value="ECO:0007669"/>
    <property type="project" value="InterPro"/>
</dbReference>
<gene>
    <name evidence="6 8" type="primary">ruvA</name>
    <name evidence="8" type="ORF">EHE19_007610</name>
</gene>
<name>A0A4U7JJW8_9FIRM</name>
<comment type="subunit">
    <text evidence="6">Homotetramer. Forms an RuvA(8)-RuvB(12)-Holliday junction (HJ) complex. HJ DNA is sandwiched between 2 RuvA tetramers; dsDNA enters through RuvA and exits via RuvB. An RuvB hexamer assembles on each DNA strand where it exits the tetramer. Each RuvB hexamer is contacted by two RuvA subunits (via domain III) on 2 adjacent RuvB subunits; this complex drives branch migration. In the full resolvosome a probable DNA-RuvA(4)-RuvB(12)-RuvC(2) complex forms which resolves the HJ.</text>
</comment>
<dbReference type="SUPFAM" id="SSF47781">
    <property type="entry name" value="RuvA domain 2-like"/>
    <property type="match status" value="1"/>
</dbReference>
<keyword evidence="3 6" id="KW-0238">DNA-binding</keyword>
<dbReference type="CDD" id="cd14332">
    <property type="entry name" value="UBA_RuvA_C"/>
    <property type="match status" value="1"/>
</dbReference>
<dbReference type="InterPro" id="IPR003583">
    <property type="entry name" value="Hlx-hairpin-Hlx_DNA-bd_motif"/>
</dbReference>
<dbReference type="Gene3D" id="1.10.150.20">
    <property type="entry name" value="5' to 3' exonuclease, C-terminal subdomain"/>
    <property type="match status" value="1"/>
</dbReference>
<dbReference type="EMBL" id="CP061336">
    <property type="protein sequence ID" value="QNU68269.1"/>
    <property type="molecule type" value="Genomic_DNA"/>
</dbReference>
<evidence type="ECO:0000256" key="2">
    <source>
        <dbReference type="ARBA" id="ARBA00022763"/>
    </source>
</evidence>
<dbReference type="AlphaFoldDB" id="A0A4U7JJW8"/>
<dbReference type="SUPFAM" id="SSF46929">
    <property type="entry name" value="DNA helicase RuvA subunit, C-terminal domain"/>
    <property type="match status" value="1"/>
</dbReference>
<evidence type="ECO:0000256" key="1">
    <source>
        <dbReference type="ARBA" id="ARBA00022490"/>
    </source>
</evidence>
<dbReference type="GO" id="GO:0000400">
    <property type="term" value="F:four-way junction DNA binding"/>
    <property type="evidence" value="ECO:0007669"/>
    <property type="project" value="UniProtKB-UniRule"/>
</dbReference>
<keyword evidence="1 6" id="KW-0963">Cytoplasm</keyword>
<evidence type="ECO:0000259" key="7">
    <source>
        <dbReference type="SMART" id="SM00278"/>
    </source>
</evidence>
<comment type="similarity">
    <text evidence="6">Belongs to the RuvA family.</text>
</comment>
<keyword evidence="2 6" id="KW-0227">DNA damage</keyword>
<dbReference type="InterPro" id="IPR036267">
    <property type="entry name" value="RuvA_C_sf"/>
</dbReference>
<dbReference type="KEGG" id="rher:EHE19_007610"/>
<dbReference type="InterPro" id="IPR010994">
    <property type="entry name" value="RuvA_2-like"/>
</dbReference>
<dbReference type="GO" id="GO:0009379">
    <property type="term" value="C:Holliday junction helicase complex"/>
    <property type="evidence" value="ECO:0007669"/>
    <property type="project" value="InterPro"/>
</dbReference>
<protein>
    <recommendedName>
        <fullName evidence="6">Holliday junction branch migration complex subunit RuvA</fullName>
    </recommendedName>
</protein>
<reference evidence="8 9" key="1">
    <citation type="submission" date="2020-09" db="EMBL/GenBank/DDBJ databases">
        <title>Characterization and genome sequencing of Ruminiclostridium sp. nov. MA18.</title>
        <authorList>
            <person name="Rettenmaier R."/>
            <person name="Kowollik M.-L."/>
            <person name="Liebl W."/>
            <person name="Zverlov V."/>
        </authorList>
    </citation>
    <scope>NUCLEOTIDE SEQUENCE [LARGE SCALE GENOMIC DNA]</scope>
    <source>
        <strain evidence="8 9">MA18</strain>
    </source>
</reference>
<evidence type="ECO:0000256" key="4">
    <source>
        <dbReference type="ARBA" id="ARBA00023172"/>
    </source>
</evidence>
<sequence>MFAYIKGTLEDKSSSSIIVEAGGIGYRIFTALSTINSVGQIGTQVKIHTHYYVREDLAVLYGFHTVEELGMFEMLISVSGVGPKAAISLISTLSPSKFALAVVSQDIKSLTKAQGVGAKVAQRIILELKDKISKEQLTNNTFGCSTINEQNEGDCALTEAVSALMVLGYNSFEASKSVNNVYTEGMSVEEIITKALKSLSMK</sequence>
<dbReference type="OrthoDB" id="5293449at2"/>
<dbReference type="Gene3D" id="2.40.50.140">
    <property type="entry name" value="Nucleic acid-binding proteins"/>
    <property type="match status" value="1"/>
</dbReference>
<dbReference type="GO" id="GO:0006281">
    <property type="term" value="P:DNA repair"/>
    <property type="evidence" value="ECO:0007669"/>
    <property type="project" value="UniProtKB-UniRule"/>
</dbReference>
<proteinExistence type="inferred from homology"/>
<dbReference type="GO" id="GO:0005524">
    <property type="term" value="F:ATP binding"/>
    <property type="evidence" value="ECO:0007669"/>
    <property type="project" value="InterPro"/>
</dbReference>
<dbReference type="Pfam" id="PF14520">
    <property type="entry name" value="HHH_5"/>
    <property type="match status" value="1"/>
</dbReference>
<dbReference type="Proteomes" id="UP000306409">
    <property type="component" value="Chromosome"/>
</dbReference>
<dbReference type="InterPro" id="IPR012340">
    <property type="entry name" value="NA-bd_OB-fold"/>
</dbReference>
<keyword evidence="5 6" id="KW-0234">DNA repair</keyword>
<dbReference type="Gene3D" id="1.10.8.10">
    <property type="entry name" value="DNA helicase RuvA subunit, C-terminal domain"/>
    <property type="match status" value="1"/>
</dbReference>
<comment type="caution">
    <text evidence="6">Lacks conserved residue(s) required for the propagation of feature annotation.</text>
</comment>
<dbReference type="InterPro" id="IPR011114">
    <property type="entry name" value="RuvA_C"/>
</dbReference>
<comment type="function">
    <text evidence="6">The RuvA-RuvB-RuvC complex processes Holliday junction (HJ) DNA during genetic recombination and DNA repair, while the RuvA-RuvB complex plays an important role in the rescue of blocked DNA replication forks via replication fork reversal (RFR). RuvA specifically binds to HJ cruciform DNA, conferring on it an open structure. The RuvB hexamer acts as an ATP-dependent pump, pulling dsDNA into and through the RuvAB complex. HJ branch migration allows RuvC to scan DNA until it finds its consensus sequence, where it cleaves and resolves the cruciform DNA.</text>
</comment>
<keyword evidence="4 6" id="KW-0233">DNA recombination</keyword>
<feature type="region of interest" description="Domain III" evidence="6">
    <location>
        <begin position="155"/>
        <end position="202"/>
    </location>
</feature>
<dbReference type="Pfam" id="PF01330">
    <property type="entry name" value="RuvA_N"/>
    <property type="match status" value="1"/>
</dbReference>
<dbReference type="SMART" id="SM00278">
    <property type="entry name" value="HhH1"/>
    <property type="match status" value="2"/>
</dbReference>
<keyword evidence="9" id="KW-1185">Reference proteome</keyword>
<feature type="domain" description="Helix-hairpin-helix DNA-binding motif class 1" evidence="7">
    <location>
        <begin position="108"/>
        <end position="127"/>
    </location>
</feature>
<evidence type="ECO:0000256" key="5">
    <source>
        <dbReference type="ARBA" id="ARBA00023204"/>
    </source>
</evidence>
<dbReference type="SUPFAM" id="SSF50249">
    <property type="entry name" value="Nucleic acid-binding proteins"/>
    <property type="match status" value="1"/>
</dbReference>
<dbReference type="RefSeq" id="WP_137696504.1">
    <property type="nucleotide sequence ID" value="NZ_CP061336.1"/>
</dbReference>
<evidence type="ECO:0000313" key="9">
    <source>
        <dbReference type="Proteomes" id="UP000306409"/>
    </source>
</evidence>
<comment type="subcellular location">
    <subcellularLocation>
        <location evidence="6">Cytoplasm</location>
    </subcellularLocation>
</comment>
<feature type="region of interest" description="Domain I" evidence="6">
    <location>
        <begin position="1"/>
        <end position="64"/>
    </location>
</feature>
<dbReference type="NCBIfam" id="TIGR00084">
    <property type="entry name" value="ruvA"/>
    <property type="match status" value="1"/>
</dbReference>
<dbReference type="Pfam" id="PF07499">
    <property type="entry name" value="RuvA_C"/>
    <property type="match status" value="1"/>
</dbReference>
<feature type="domain" description="Helix-hairpin-helix DNA-binding motif class 1" evidence="7">
    <location>
        <begin position="73"/>
        <end position="92"/>
    </location>
</feature>
<dbReference type="InterPro" id="IPR000085">
    <property type="entry name" value="RuvA"/>
</dbReference>
<evidence type="ECO:0000256" key="6">
    <source>
        <dbReference type="HAMAP-Rule" id="MF_00031"/>
    </source>
</evidence>
<dbReference type="GO" id="GO:0048476">
    <property type="term" value="C:Holliday junction resolvase complex"/>
    <property type="evidence" value="ECO:0007669"/>
    <property type="project" value="UniProtKB-UniRule"/>
</dbReference>
<dbReference type="InterPro" id="IPR013849">
    <property type="entry name" value="DNA_helicase_Holl-junc_RuvA_I"/>
</dbReference>
<evidence type="ECO:0000313" key="8">
    <source>
        <dbReference type="EMBL" id="QNU68269.1"/>
    </source>
</evidence>
<dbReference type="GO" id="GO:0005737">
    <property type="term" value="C:cytoplasm"/>
    <property type="evidence" value="ECO:0007669"/>
    <property type="project" value="UniProtKB-SubCell"/>
</dbReference>
<evidence type="ECO:0000256" key="3">
    <source>
        <dbReference type="ARBA" id="ARBA00023125"/>
    </source>
</evidence>
<accession>A0A4U7JJW8</accession>
<dbReference type="HAMAP" id="MF_00031">
    <property type="entry name" value="DNA_HJ_migration_RuvA"/>
    <property type="match status" value="1"/>
</dbReference>
<dbReference type="GO" id="GO:0006310">
    <property type="term" value="P:DNA recombination"/>
    <property type="evidence" value="ECO:0007669"/>
    <property type="project" value="UniProtKB-UniRule"/>
</dbReference>
<comment type="domain">
    <text evidence="6">Has three domains with a flexible linker between the domains II and III and assumes an 'L' shape. Domain III is highly mobile and contacts RuvB.</text>
</comment>
<organism evidence="8 9">
    <name type="scientific">Ruminiclostridium herbifermentans</name>
    <dbReference type="NCBI Taxonomy" id="2488810"/>
    <lineage>
        <taxon>Bacteria</taxon>
        <taxon>Bacillati</taxon>
        <taxon>Bacillota</taxon>
        <taxon>Clostridia</taxon>
        <taxon>Eubacteriales</taxon>
        <taxon>Oscillospiraceae</taxon>
        <taxon>Ruminiclostridium</taxon>
    </lineage>
</organism>